<evidence type="ECO:0008006" key="4">
    <source>
        <dbReference type="Google" id="ProtNLM"/>
    </source>
</evidence>
<organism evidence="2 3">
    <name type="scientific">Pelobates cultripes</name>
    <name type="common">Western spadefoot toad</name>
    <dbReference type="NCBI Taxonomy" id="61616"/>
    <lineage>
        <taxon>Eukaryota</taxon>
        <taxon>Metazoa</taxon>
        <taxon>Chordata</taxon>
        <taxon>Craniata</taxon>
        <taxon>Vertebrata</taxon>
        <taxon>Euteleostomi</taxon>
        <taxon>Amphibia</taxon>
        <taxon>Batrachia</taxon>
        <taxon>Anura</taxon>
        <taxon>Pelobatoidea</taxon>
        <taxon>Pelobatidae</taxon>
        <taxon>Pelobates</taxon>
    </lineage>
</organism>
<sequence length="117" mass="13016">MNSKPIAGLLCWCLFTFTLYRCVDSLSRVHTAIECEGEETPAQQSGDRFGVHSSQQHDLESSVIPLKVRLEVERTVTRKPTSPVTSITTLYEESPSTSIRAGIKGLCTKLTFYHSLP</sequence>
<dbReference type="EMBL" id="OW240915">
    <property type="protein sequence ID" value="CAH2284266.1"/>
    <property type="molecule type" value="Genomic_DNA"/>
</dbReference>
<keyword evidence="3" id="KW-1185">Reference proteome</keyword>
<name>A0AAD1RYW1_PELCU</name>
<dbReference type="Proteomes" id="UP001295444">
    <property type="component" value="Chromosome 04"/>
</dbReference>
<evidence type="ECO:0000313" key="2">
    <source>
        <dbReference type="EMBL" id="CAH2284266.1"/>
    </source>
</evidence>
<feature type="chain" id="PRO_5042152887" description="Secreted protein" evidence="1">
    <location>
        <begin position="26"/>
        <end position="117"/>
    </location>
</feature>
<proteinExistence type="predicted"/>
<keyword evidence="1" id="KW-0732">Signal</keyword>
<reference evidence="2" key="1">
    <citation type="submission" date="2022-03" db="EMBL/GenBank/DDBJ databases">
        <authorList>
            <person name="Alioto T."/>
            <person name="Alioto T."/>
            <person name="Gomez Garrido J."/>
        </authorList>
    </citation>
    <scope>NUCLEOTIDE SEQUENCE</scope>
</reference>
<gene>
    <name evidence="2" type="ORF">PECUL_23A043009</name>
</gene>
<evidence type="ECO:0000256" key="1">
    <source>
        <dbReference type="SAM" id="SignalP"/>
    </source>
</evidence>
<dbReference type="AlphaFoldDB" id="A0AAD1RYW1"/>
<accession>A0AAD1RYW1</accession>
<protein>
    <recommendedName>
        <fullName evidence="4">Secreted protein</fullName>
    </recommendedName>
</protein>
<feature type="signal peptide" evidence="1">
    <location>
        <begin position="1"/>
        <end position="25"/>
    </location>
</feature>
<evidence type="ECO:0000313" key="3">
    <source>
        <dbReference type="Proteomes" id="UP001295444"/>
    </source>
</evidence>